<gene>
    <name evidence="1" type="ORF">LRB_1163</name>
</gene>
<sequence>MIFFWSYLNKVWLIIEIAYNSKKGRAAGEKTFKKVLAILF</sequence>
<evidence type="ECO:0000313" key="2">
    <source>
        <dbReference type="Proteomes" id="UP000035618"/>
    </source>
</evidence>
<evidence type="ECO:0000313" key="1">
    <source>
        <dbReference type="EMBL" id="KLA45872.1"/>
    </source>
</evidence>
<reference evidence="1 2" key="1">
    <citation type="journal article" date="2015" name="BMC Microbiol.">
        <title>Lactobacillus ruminis strains cluster according to their mammalian gut source.</title>
        <authorList>
            <person name="O' Donnell M.M."/>
            <person name="Harris H.M."/>
            <person name="Lynch D.B."/>
            <person name="Ross R.P."/>
            <person name="O'Toole P.W."/>
        </authorList>
    </citation>
    <scope>NUCLEOTIDE SEQUENCE [LARGE SCALE GENOMIC DNA]</scope>
    <source>
        <strain evidence="1 2">ATCC 27780</strain>
    </source>
</reference>
<protein>
    <submittedName>
        <fullName evidence="1">2,5-diketo-D-gluconate reductase</fullName>
    </submittedName>
</protein>
<dbReference type="Proteomes" id="UP000035618">
    <property type="component" value="Unassembled WGS sequence"/>
</dbReference>
<proteinExistence type="predicted"/>
<dbReference type="AlphaFoldDB" id="A0A837IT87"/>
<name>A0A837IT87_9LACO</name>
<organism evidence="1 2">
    <name type="scientific">Ligilactobacillus ruminis</name>
    <dbReference type="NCBI Taxonomy" id="1623"/>
    <lineage>
        <taxon>Bacteria</taxon>
        <taxon>Bacillati</taxon>
        <taxon>Bacillota</taxon>
        <taxon>Bacilli</taxon>
        <taxon>Lactobacillales</taxon>
        <taxon>Lactobacillaceae</taxon>
        <taxon>Ligilactobacillus</taxon>
    </lineage>
</organism>
<comment type="caution">
    <text evidence="1">The sequence shown here is derived from an EMBL/GenBank/DDBJ whole genome shotgun (WGS) entry which is preliminary data.</text>
</comment>
<dbReference type="EMBL" id="JHAJ01000089">
    <property type="protein sequence ID" value="KLA45872.1"/>
    <property type="molecule type" value="Genomic_DNA"/>
</dbReference>
<accession>A0A837IT87</accession>